<dbReference type="AlphaFoldDB" id="A0A4Q7KWF1"/>
<keyword evidence="2" id="KW-0812">Transmembrane</keyword>
<evidence type="ECO:0000313" key="4">
    <source>
        <dbReference type="Proteomes" id="UP000294257"/>
    </source>
</evidence>
<evidence type="ECO:0000313" key="3">
    <source>
        <dbReference type="EMBL" id="RZS40906.1"/>
    </source>
</evidence>
<evidence type="ECO:0000256" key="2">
    <source>
        <dbReference type="SAM" id="Phobius"/>
    </source>
</evidence>
<name>A0A4Q7KWF1_9PSEU</name>
<evidence type="ECO:0008006" key="5">
    <source>
        <dbReference type="Google" id="ProtNLM"/>
    </source>
</evidence>
<comment type="caution">
    <text evidence="3">The sequence shown here is derived from an EMBL/GenBank/DDBJ whole genome shotgun (WGS) entry which is preliminary data.</text>
</comment>
<evidence type="ECO:0000256" key="1">
    <source>
        <dbReference type="SAM" id="MobiDB-lite"/>
    </source>
</evidence>
<keyword evidence="2" id="KW-0472">Membrane</keyword>
<accession>A0A4Q7KWF1</accession>
<organism evidence="3 4">
    <name type="scientific">Herbihabitans rhizosphaerae</name>
    <dbReference type="NCBI Taxonomy" id="1872711"/>
    <lineage>
        <taxon>Bacteria</taxon>
        <taxon>Bacillati</taxon>
        <taxon>Actinomycetota</taxon>
        <taxon>Actinomycetes</taxon>
        <taxon>Pseudonocardiales</taxon>
        <taxon>Pseudonocardiaceae</taxon>
        <taxon>Herbihabitans</taxon>
    </lineage>
</organism>
<dbReference type="OrthoDB" id="3522370at2"/>
<feature type="region of interest" description="Disordered" evidence="1">
    <location>
        <begin position="205"/>
        <end position="257"/>
    </location>
</feature>
<keyword evidence="4" id="KW-1185">Reference proteome</keyword>
<keyword evidence="2" id="KW-1133">Transmembrane helix</keyword>
<reference evidence="3 4" key="1">
    <citation type="submission" date="2019-02" db="EMBL/GenBank/DDBJ databases">
        <title>Genomic Encyclopedia of Type Strains, Phase IV (KMG-IV): sequencing the most valuable type-strain genomes for metagenomic binning, comparative biology and taxonomic classification.</title>
        <authorList>
            <person name="Goeker M."/>
        </authorList>
    </citation>
    <scope>NUCLEOTIDE SEQUENCE [LARGE SCALE GENOMIC DNA]</scope>
    <source>
        <strain evidence="3 4">DSM 101727</strain>
    </source>
</reference>
<feature type="transmembrane region" description="Helical" evidence="2">
    <location>
        <begin position="14"/>
        <end position="35"/>
    </location>
</feature>
<sequence length="257" mass="27222">MDFWKTVLVLLRRWYIAVPVFLVTIGVAVGVYAAVPMRYESTGTVVLTSPANGANSEAVRLRGVTNPLLSFDVSLGVSASIVIQSLSTPEVRKQLGAGGSDTAYEITGGEIGGPFIIVTAESTSEPGSKALVERVLARVNKELSDRQTALQAPRGTFIGVEQVVMPTLPEAQRGGKLRAGGVALALGLIATLGAAFALESIQQARARRTTGDRKSKRRKENEPTGEPEWPVEDDVAYLESRNGEAHPAVTGKTGRPG</sequence>
<gene>
    <name evidence="3" type="ORF">EV193_103221</name>
</gene>
<protein>
    <recommendedName>
        <fullName evidence="5">Capsular polysaccharide biosynthesis protein</fullName>
    </recommendedName>
</protein>
<feature type="transmembrane region" description="Helical" evidence="2">
    <location>
        <begin position="179"/>
        <end position="198"/>
    </location>
</feature>
<dbReference type="EMBL" id="SGWQ01000003">
    <property type="protein sequence ID" value="RZS40906.1"/>
    <property type="molecule type" value="Genomic_DNA"/>
</dbReference>
<dbReference type="Proteomes" id="UP000294257">
    <property type="component" value="Unassembled WGS sequence"/>
</dbReference>
<feature type="compositionally biased region" description="Acidic residues" evidence="1">
    <location>
        <begin position="223"/>
        <end position="236"/>
    </location>
</feature>
<proteinExistence type="predicted"/>
<dbReference type="RefSeq" id="WP_130343894.1">
    <property type="nucleotide sequence ID" value="NZ_SGWQ01000003.1"/>
</dbReference>